<evidence type="ECO:0000256" key="13">
    <source>
        <dbReference type="ARBA" id="ARBA00023136"/>
    </source>
</evidence>
<evidence type="ECO:0000256" key="9">
    <source>
        <dbReference type="ARBA" id="ARBA00022946"/>
    </source>
</evidence>
<keyword evidence="12" id="KW-0496">Mitochondrion</keyword>
<dbReference type="eggNOG" id="KOG4808">
    <property type="taxonomic scope" value="Eukaryota"/>
</dbReference>
<protein>
    <recommendedName>
        <fullName evidence="4">NADH dehydrogenase [ubiquinone] 1 beta subcomplex subunit 11, mitochondrial</fullName>
    </recommendedName>
    <alternativeName>
        <fullName evidence="15">Complex I-ESSS</fullName>
    </alternativeName>
    <alternativeName>
        <fullName evidence="14">NADH-ubiquinone oxidoreductase ESSS subunit</fullName>
    </alternativeName>
</protein>
<sequence>MLLALRCLRSPNIASVVRGVCRNVSTQHRVVLGKNFISVTILKRNLTKQPNVSQESTAIAAKSEYEIECQRFIDQDKPVTFYGFDRFDPVIDHFILHMVFFLGFSMLLVFCPAMLVYGPDYRSRMVEWREYEAIELLEKREANGEPPIDPNFAPADLIESMVPRGG</sequence>
<dbReference type="STRING" id="51511.ENSCSAVP00000000903"/>
<evidence type="ECO:0000256" key="6">
    <source>
        <dbReference type="ARBA" id="ARBA00022660"/>
    </source>
</evidence>
<reference evidence="18" key="2">
    <citation type="submission" date="2025-08" db="UniProtKB">
        <authorList>
            <consortium name="Ensembl"/>
        </authorList>
    </citation>
    <scope>IDENTIFICATION</scope>
</reference>
<proteinExistence type="inferred from homology"/>
<evidence type="ECO:0000256" key="8">
    <source>
        <dbReference type="ARBA" id="ARBA00022792"/>
    </source>
</evidence>
<dbReference type="PANTHER" id="PTHR13327:SF0">
    <property type="entry name" value="NADH DEHYDROGENASE [UBIQUINONE] 1 BETA SUBCOMPLEX SUBUNIT 11, MITOCHONDRIAL"/>
    <property type="match status" value="1"/>
</dbReference>
<dbReference type="Ensembl" id="ENSCSAVT00000000913.1">
    <property type="protein sequence ID" value="ENSCSAVP00000000903.1"/>
    <property type="gene ID" value="ENSCSAVG00000000512.1"/>
</dbReference>
<dbReference type="PANTHER" id="PTHR13327">
    <property type="entry name" value="NADH-UBIQUINONE OXIDOREDUCTASE ESSS SUBUNIT, MITOCHONDRIAL PRECURSOR"/>
    <property type="match status" value="1"/>
</dbReference>
<keyword evidence="19" id="KW-1185">Reference proteome</keyword>
<evidence type="ECO:0000313" key="18">
    <source>
        <dbReference type="Ensembl" id="ENSCSAVP00000000903.1"/>
    </source>
</evidence>
<name>H2Y6F5_CIOSA</name>
<keyword evidence="9" id="KW-0809">Transit peptide</keyword>
<evidence type="ECO:0000313" key="19">
    <source>
        <dbReference type="Proteomes" id="UP000007875"/>
    </source>
</evidence>
<evidence type="ECO:0000256" key="4">
    <source>
        <dbReference type="ARBA" id="ARBA00018632"/>
    </source>
</evidence>
<keyword evidence="8" id="KW-0999">Mitochondrion inner membrane</keyword>
<evidence type="ECO:0000256" key="10">
    <source>
        <dbReference type="ARBA" id="ARBA00022982"/>
    </source>
</evidence>
<keyword evidence="7 17" id="KW-0812">Transmembrane</keyword>
<keyword evidence="11 17" id="KW-1133">Transmembrane helix</keyword>
<dbReference type="Pfam" id="PF10183">
    <property type="entry name" value="ESSS"/>
    <property type="match status" value="1"/>
</dbReference>
<dbReference type="GO" id="GO:0005743">
    <property type="term" value="C:mitochondrial inner membrane"/>
    <property type="evidence" value="ECO:0007669"/>
    <property type="project" value="UniProtKB-SubCell"/>
</dbReference>
<dbReference type="AlphaFoldDB" id="H2Y6F5"/>
<evidence type="ECO:0000256" key="2">
    <source>
        <dbReference type="ARBA" id="ARBA00004434"/>
    </source>
</evidence>
<evidence type="ECO:0000256" key="16">
    <source>
        <dbReference type="ARBA" id="ARBA00046528"/>
    </source>
</evidence>
<evidence type="ECO:0000256" key="12">
    <source>
        <dbReference type="ARBA" id="ARBA00023128"/>
    </source>
</evidence>
<evidence type="ECO:0000256" key="3">
    <source>
        <dbReference type="ARBA" id="ARBA00008915"/>
    </source>
</evidence>
<comment type="similarity">
    <text evidence="3">Belongs to the complex I NDUFB11 subunit family.</text>
</comment>
<evidence type="ECO:0000256" key="1">
    <source>
        <dbReference type="ARBA" id="ARBA00003195"/>
    </source>
</evidence>
<dbReference type="InParanoid" id="H2Y6F5"/>
<evidence type="ECO:0000256" key="17">
    <source>
        <dbReference type="SAM" id="Phobius"/>
    </source>
</evidence>
<keyword evidence="10" id="KW-0249">Electron transport</keyword>
<reference evidence="19" key="1">
    <citation type="submission" date="2003-08" db="EMBL/GenBank/DDBJ databases">
        <authorList>
            <person name="Birren B."/>
            <person name="Nusbaum C."/>
            <person name="Abebe A."/>
            <person name="Abouelleil A."/>
            <person name="Adekoya E."/>
            <person name="Ait-zahra M."/>
            <person name="Allen N."/>
            <person name="Allen T."/>
            <person name="An P."/>
            <person name="Anderson M."/>
            <person name="Anderson S."/>
            <person name="Arachchi H."/>
            <person name="Armbruster J."/>
            <person name="Bachantsang P."/>
            <person name="Baldwin J."/>
            <person name="Barry A."/>
            <person name="Bayul T."/>
            <person name="Blitshsteyn B."/>
            <person name="Bloom T."/>
            <person name="Blye J."/>
            <person name="Boguslavskiy L."/>
            <person name="Borowsky M."/>
            <person name="Boukhgalter B."/>
            <person name="Brunache A."/>
            <person name="Butler J."/>
            <person name="Calixte N."/>
            <person name="Calvo S."/>
            <person name="Camarata J."/>
            <person name="Campo K."/>
            <person name="Chang J."/>
            <person name="Cheshatsang Y."/>
            <person name="Citroen M."/>
            <person name="Collymore A."/>
            <person name="Considine T."/>
            <person name="Cook A."/>
            <person name="Cooke P."/>
            <person name="Corum B."/>
            <person name="Cuomo C."/>
            <person name="David R."/>
            <person name="Dawoe T."/>
            <person name="Degray S."/>
            <person name="Dodge S."/>
            <person name="Dooley K."/>
            <person name="Dorje P."/>
            <person name="Dorjee K."/>
            <person name="Dorris L."/>
            <person name="Duffey N."/>
            <person name="Dupes A."/>
            <person name="Elkins T."/>
            <person name="Engels R."/>
            <person name="Erickson J."/>
            <person name="Farina A."/>
            <person name="Faro S."/>
            <person name="Ferreira P."/>
            <person name="Fischer H."/>
            <person name="Fitzgerald M."/>
            <person name="Foley K."/>
            <person name="Gage D."/>
            <person name="Galagan J."/>
            <person name="Gearin G."/>
            <person name="Gnerre S."/>
            <person name="Gnirke A."/>
            <person name="Goyette A."/>
            <person name="Graham J."/>
            <person name="Grandbois E."/>
            <person name="Gyaltsen K."/>
            <person name="Hafez N."/>
            <person name="Hagopian D."/>
            <person name="Hagos B."/>
            <person name="Hall J."/>
            <person name="Hatcher B."/>
            <person name="Heller A."/>
            <person name="Higgins H."/>
            <person name="Honan T."/>
            <person name="Horn A."/>
            <person name="Houde N."/>
            <person name="Hughes L."/>
            <person name="Hulme W."/>
            <person name="Husby E."/>
            <person name="Iliev I."/>
            <person name="Jaffe D."/>
            <person name="Jones C."/>
            <person name="Kamal M."/>
            <person name="Kamat A."/>
            <person name="Kamvysselis M."/>
            <person name="Karlsson E."/>
            <person name="Kells C."/>
            <person name="Kieu A."/>
            <person name="Kisner P."/>
            <person name="Kodira C."/>
            <person name="Kulbokas E."/>
            <person name="Labutti K."/>
            <person name="Lama D."/>
            <person name="Landers T."/>
            <person name="Leger J."/>
            <person name="Levine S."/>
            <person name="Lewis D."/>
            <person name="Lewis T."/>
            <person name="Lindblad-toh K."/>
            <person name="Liu X."/>
            <person name="Lokyitsang T."/>
            <person name="Lokyitsang Y."/>
            <person name="Lucien O."/>
            <person name="Lui A."/>
            <person name="Ma L.J."/>
            <person name="Mabbitt R."/>
            <person name="Macdonald J."/>
            <person name="Maclean C."/>
            <person name="Major J."/>
            <person name="Manning J."/>
            <person name="Marabella R."/>
            <person name="Maru K."/>
            <person name="Matthews C."/>
            <person name="Mauceli E."/>
            <person name="Mccarthy M."/>
            <person name="Mcdonough S."/>
            <person name="Mcghee T."/>
            <person name="Meldrim J."/>
            <person name="Meneus L."/>
            <person name="Mesirov J."/>
            <person name="Mihalev A."/>
            <person name="Mihova T."/>
            <person name="Mikkelsen T."/>
            <person name="Mlenga V."/>
            <person name="Moru K."/>
            <person name="Mozes J."/>
            <person name="Mulrain L."/>
            <person name="Munson G."/>
            <person name="Naylor J."/>
            <person name="Newes C."/>
            <person name="Nguyen C."/>
            <person name="Nguyen N."/>
            <person name="Nguyen T."/>
            <person name="Nicol R."/>
            <person name="Nielsen C."/>
            <person name="Nizzari M."/>
            <person name="Norbu C."/>
            <person name="Norbu N."/>
            <person name="O'donnell P."/>
            <person name="Okoawo O."/>
            <person name="O'leary S."/>
            <person name="Omotosho B."/>
            <person name="O'neill K."/>
            <person name="Osman S."/>
            <person name="Parker S."/>
            <person name="Perrin D."/>
            <person name="Phunkhang P."/>
            <person name="Piqani B."/>
            <person name="Purcell S."/>
            <person name="Rachupka T."/>
            <person name="Ramasamy U."/>
            <person name="Rameau R."/>
            <person name="Ray V."/>
            <person name="Raymond C."/>
            <person name="Retta R."/>
            <person name="Richardson S."/>
            <person name="Rise C."/>
            <person name="Rodriguez J."/>
            <person name="Rogers J."/>
            <person name="Rogov P."/>
            <person name="Rutman M."/>
            <person name="Schupbach R."/>
            <person name="Seaman C."/>
            <person name="Settipalli S."/>
            <person name="Sharpe T."/>
            <person name="Sheridan J."/>
            <person name="Sherpa N."/>
            <person name="Shi J."/>
            <person name="Smirnov S."/>
            <person name="Smith C."/>
            <person name="Sougnez C."/>
            <person name="Spencer B."/>
            <person name="Stalker J."/>
            <person name="Stange-thomann N."/>
            <person name="Stavropoulos S."/>
            <person name="Stetson K."/>
            <person name="Stone C."/>
            <person name="Stone S."/>
            <person name="Stubbs M."/>
            <person name="Talamas J."/>
            <person name="Tchuinga P."/>
            <person name="Tenzing P."/>
            <person name="Tesfaye S."/>
            <person name="Theodore J."/>
            <person name="Thoulutsang Y."/>
            <person name="Topham K."/>
            <person name="Towey S."/>
            <person name="Tsamla T."/>
            <person name="Tsomo N."/>
            <person name="Vallee D."/>
            <person name="Vassiliev H."/>
            <person name="Venkataraman V."/>
            <person name="Vinson J."/>
            <person name="Vo A."/>
            <person name="Wade C."/>
            <person name="Wang S."/>
            <person name="Wangchuk T."/>
            <person name="Wangdi T."/>
            <person name="Whittaker C."/>
            <person name="Wilkinson J."/>
            <person name="Wu Y."/>
            <person name="Wyman D."/>
            <person name="Yadav S."/>
            <person name="Yang S."/>
            <person name="Yang X."/>
            <person name="Yeager S."/>
            <person name="Yee E."/>
            <person name="Young G."/>
            <person name="Zainoun J."/>
            <person name="Zembeck L."/>
            <person name="Zimmer A."/>
            <person name="Zody M."/>
            <person name="Lander E."/>
        </authorList>
    </citation>
    <scope>NUCLEOTIDE SEQUENCE [LARGE SCALE GENOMIC DNA]</scope>
</reference>
<keyword evidence="13 17" id="KW-0472">Membrane</keyword>
<evidence type="ECO:0000256" key="7">
    <source>
        <dbReference type="ARBA" id="ARBA00022692"/>
    </source>
</evidence>
<keyword evidence="5" id="KW-0813">Transport</keyword>
<keyword evidence="6" id="KW-0679">Respiratory chain</keyword>
<dbReference type="InterPro" id="IPR019329">
    <property type="entry name" value="NADH_UbQ_OxRdtase_ESSS_su"/>
</dbReference>
<dbReference type="HOGENOM" id="CLU_1602117_0_0_1"/>
<dbReference type="Proteomes" id="UP000007875">
    <property type="component" value="Unassembled WGS sequence"/>
</dbReference>
<evidence type="ECO:0000256" key="14">
    <source>
        <dbReference type="ARBA" id="ARBA00030753"/>
    </source>
</evidence>
<dbReference type="GeneTree" id="ENSGT00390000003022"/>
<feature type="transmembrane region" description="Helical" evidence="17">
    <location>
        <begin position="94"/>
        <end position="117"/>
    </location>
</feature>
<dbReference type="OMA" id="EIECERF"/>
<comment type="subcellular location">
    <subcellularLocation>
        <location evidence="2">Mitochondrion inner membrane</location>
        <topology evidence="2">Single-pass membrane protein</topology>
    </subcellularLocation>
</comment>
<evidence type="ECO:0000256" key="15">
    <source>
        <dbReference type="ARBA" id="ARBA00031387"/>
    </source>
</evidence>
<comment type="subunit">
    <text evidence="16">Complex I is composed of 45 different subunits. Interacts with BCAP31.</text>
</comment>
<comment type="function">
    <text evidence="1">Accessory subunit of the mitochondrial membrane respiratory chain NADH dehydrogenase (Complex I), that is believed not to be involved in catalysis. Complex I functions in the transfer of electrons from NADH to the respiratory chain. The immediate electron acceptor for the enzyme is believed to be ubiquinone.</text>
</comment>
<accession>H2Y6F5</accession>
<evidence type="ECO:0000256" key="5">
    <source>
        <dbReference type="ARBA" id="ARBA00022448"/>
    </source>
</evidence>
<reference evidence="18" key="3">
    <citation type="submission" date="2025-09" db="UniProtKB">
        <authorList>
            <consortium name="Ensembl"/>
        </authorList>
    </citation>
    <scope>IDENTIFICATION</scope>
</reference>
<evidence type="ECO:0000256" key="11">
    <source>
        <dbReference type="ARBA" id="ARBA00022989"/>
    </source>
</evidence>
<organism evidence="18 19">
    <name type="scientific">Ciona savignyi</name>
    <name type="common">Pacific transparent sea squirt</name>
    <dbReference type="NCBI Taxonomy" id="51511"/>
    <lineage>
        <taxon>Eukaryota</taxon>
        <taxon>Metazoa</taxon>
        <taxon>Chordata</taxon>
        <taxon>Tunicata</taxon>
        <taxon>Ascidiacea</taxon>
        <taxon>Phlebobranchia</taxon>
        <taxon>Cionidae</taxon>
        <taxon>Ciona</taxon>
    </lineage>
</organism>